<protein>
    <submittedName>
        <fullName evidence="1">Nitroreductase</fullName>
    </submittedName>
</protein>
<proteinExistence type="predicted"/>
<reference evidence="1" key="1">
    <citation type="submission" date="2020-01" db="EMBL/GenBank/DDBJ databases">
        <authorList>
            <person name="Meier V. D."/>
            <person name="Meier V D."/>
        </authorList>
    </citation>
    <scope>NUCLEOTIDE SEQUENCE</scope>
    <source>
        <strain evidence="1">HLG_WM_MAG_01</strain>
    </source>
</reference>
<sequence length="68" mass="8047">MSLGYMDWATQPNPYRNYAETQKTKLPISFENKSLEYSQIFTQLKAEKQEEKVVAPLCLESVSHFFRR</sequence>
<accession>A0A6S6UJE4</accession>
<dbReference type="AlphaFoldDB" id="A0A6S6UJE4"/>
<name>A0A6S6UJE4_9BACT</name>
<evidence type="ECO:0000313" key="1">
    <source>
        <dbReference type="EMBL" id="CAA6828610.1"/>
    </source>
</evidence>
<dbReference type="EMBL" id="CACVAS010000170">
    <property type="protein sequence ID" value="CAA6828610.1"/>
    <property type="molecule type" value="Genomic_DNA"/>
</dbReference>
<gene>
    <name evidence="1" type="ORF">HELGO_WM2056</name>
</gene>
<organism evidence="1">
    <name type="scientific">uncultured Sulfurovum sp</name>
    <dbReference type="NCBI Taxonomy" id="269237"/>
    <lineage>
        <taxon>Bacteria</taxon>
        <taxon>Pseudomonadati</taxon>
        <taxon>Campylobacterota</taxon>
        <taxon>Epsilonproteobacteria</taxon>
        <taxon>Campylobacterales</taxon>
        <taxon>Sulfurovaceae</taxon>
        <taxon>Sulfurovum</taxon>
        <taxon>environmental samples</taxon>
    </lineage>
</organism>